<dbReference type="RefSeq" id="WP_091943323.1">
    <property type="nucleotide sequence ID" value="NZ_FOEE01000006.1"/>
</dbReference>
<organism evidence="2 3">
    <name type="scientific">Trujillonella endophytica</name>
    <dbReference type="NCBI Taxonomy" id="673521"/>
    <lineage>
        <taxon>Bacteria</taxon>
        <taxon>Bacillati</taxon>
        <taxon>Actinomycetota</taxon>
        <taxon>Actinomycetes</taxon>
        <taxon>Geodermatophilales</taxon>
        <taxon>Geodermatophilaceae</taxon>
        <taxon>Trujillonella</taxon>
    </lineage>
</organism>
<protein>
    <recommendedName>
        <fullName evidence="4">DUF4386 family protein</fullName>
    </recommendedName>
</protein>
<feature type="transmembrane region" description="Helical" evidence="1">
    <location>
        <begin position="106"/>
        <end position="137"/>
    </location>
</feature>
<gene>
    <name evidence="2" type="ORF">SAMN05660991_02390</name>
</gene>
<reference evidence="3" key="1">
    <citation type="submission" date="2016-10" db="EMBL/GenBank/DDBJ databases">
        <authorList>
            <person name="Varghese N."/>
            <person name="Submissions S."/>
        </authorList>
    </citation>
    <scope>NUCLEOTIDE SEQUENCE [LARGE SCALE GENOMIC DNA]</scope>
    <source>
        <strain evidence="3">DSM 45413</strain>
    </source>
</reference>
<feature type="transmembrane region" description="Helical" evidence="1">
    <location>
        <begin position="74"/>
        <end position="94"/>
    </location>
</feature>
<keyword evidence="1" id="KW-0812">Transmembrane</keyword>
<dbReference type="Proteomes" id="UP000198960">
    <property type="component" value="Unassembled WGS sequence"/>
</dbReference>
<keyword evidence="1" id="KW-0472">Membrane</keyword>
<dbReference type="STRING" id="673521.SAMN05660991_02390"/>
<evidence type="ECO:0000313" key="3">
    <source>
        <dbReference type="Proteomes" id="UP000198960"/>
    </source>
</evidence>
<accession>A0A1H8TMD1</accession>
<dbReference type="OrthoDB" id="3574827at2"/>
<feature type="transmembrane region" description="Helical" evidence="1">
    <location>
        <begin position="157"/>
        <end position="174"/>
    </location>
</feature>
<evidence type="ECO:0000256" key="1">
    <source>
        <dbReference type="SAM" id="Phobius"/>
    </source>
</evidence>
<feature type="transmembrane region" description="Helical" evidence="1">
    <location>
        <begin position="186"/>
        <end position="203"/>
    </location>
</feature>
<evidence type="ECO:0000313" key="2">
    <source>
        <dbReference type="EMBL" id="SEO91976.1"/>
    </source>
</evidence>
<name>A0A1H8TMD1_9ACTN</name>
<dbReference type="EMBL" id="FOEE01000006">
    <property type="protein sequence ID" value="SEO91976.1"/>
    <property type="molecule type" value="Genomic_DNA"/>
</dbReference>
<keyword evidence="3" id="KW-1185">Reference proteome</keyword>
<proteinExistence type="predicted"/>
<feature type="transmembrane region" description="Helical" evidence="1">
    <location>
        <begin position="209"/>
        <end position="227"/>
    </location>
</feature>
<sequence>MTAPHPAPAPPLAPPALLPAPPAGRAWAWTGLAGAVVGLAGLMVTGNTYDASTGVVSDNDALLAAVTDSAGLVWAQQVVCAVVAACFLVFAAGLRRALARQEPAGSLVPGLAAAGVVVTAAAVLVGGGISTELYWALAGDQPFDPDTVGAHLALYNTLPWLWAALGVSAAAVAVGGLRHGSVGRPTAVFSLVMALLLAATQAFPVQYVAVVPGGLWVAGTALSAALGRRRA</sequence>
<dbReference type="AlphaFoldDB" id="A0A1H8TMD1"/>
<evidence type="ECO:0008006" key="4">
    <source>
        <dbReference type="Google" id="ProtNLM"/>
    </source>
</evidence>
<keyword evidence="1" id="KW-1133">Transmembrane helix</keyword>